<protein>
    <submittedName>
        <fullName evidence="3">LysM peptidoglycan-binding domain-containing protein</fullName>
    </submittedName>
</protein>
<accession>A0A7C4M0Z0</accession>
<sequence length="183" mass="20763">MWKTYLKKLNFPESYVSITLGFLVIIVAGLLIYNNFTKTKKFEKELEQDITMEEKKQDVSTLLPLTHKVAQNENLWTIAEHYYKSGYNWVVIAKENKLVNPNNITVGQELTIPKAETLRPTGEKILTGAVAPSKTYTVIRGDNLWNIAVREYGDGFAWTKIAKANNLANPNLIHAGNILQLPE</sequence>
<evidence type="ECO:0000313" key="3">
    <source>
        <dbReference type="EMBL" id="HGT71128.1"/>
    </source>
</evidence>
<dbReference type="EMBL" id="DSYQ01000011">
    <property type="protein sequence ID" value="HGT71128.1"/>
    <property type="molecule type" value="Genomic_DNA"/>
</dbReference>
<dbReference type="Gene3D" id="3.10.350.10">
    <property type="entry name" value="LysM domain"/>
    <property type="match status" value="2"/>
</dbReference>
<keyword evidence="1" id="KW-0472">Membrane</keyword>
<organism evidence="3">
    <name type="scientific">candidate division CPR3 bacterium</name>
    <dbReference type="NCBI Taxonomy" id="2268181"/>
    <lineage>
        <taxon>Bacteria</taxon>
        <taxon>Bacteria division CPR3</taxon>
    </lineage>
</organism>
<proteinExistence type="predicted"/>
<evidence type="ECO:0000256" key="1">
    <source>
        <dbReference type="SAM" id="Phobius"/>
    </source>
</evidence>
<dbReference type="CDD" id="cd00118">
    <property type="entry name" value="LysM"/>
    <property type="match status" value="2"/>
</dbReference>
<dbReference type="SMART" id="SM00257">
    <property type="entry name" value="LysM"/>
    <property type="match status" value="2"/>
</dbReference>
<dbReference type="SUPFAM" id="SSF54106">
    <property type="entry name" value="LysM domain"/>
    <property type="match status" value="2"/>
</dbReference>
<feature type="transmembrane region" description="Helical" evidence="1">
    <location>
        <begin position="15"/>
        <end position="36"/>
    </location>
</feature>
<feature type="domain" description="LysM" evidence="2">
    <location>
        <begin position="134"/>
        <end position="181"/>
    </location>
</feature>
<dbReference type="PROSITE" id="PS51782">
    <property type="entry name" value="LYSM"/>
    <property type="match status" value="2"/>
</dbReference>
<keyword evidence="1" id="KW-0812">Transmembrane</keyword>
<dbReference type="AlphaFoldDB" id="A0A7C4M0Z0"/>
<gene>
    <name evidence="3" type="ORF">ENT43_02610</name>
</gene>
<keyword evidence="1" id="KW-1133">Transmembrane helix</keyword>
<dbReference type="InterPro" id="IPR036779">
    <property type="entry name" value="LysM_dom_sf"/>
</dbReference>
<dbReference type="PANTHER" id="PTHR34700:SF4">
    <property type="entry name" value="PHAGE-LIKE ELEMENT PBSX PROTEIN XKDP"/>
    <property type="match status" value="1"/>
</dbReference>
<feature type="domain" description="LysM" evidence="2">
    <location>
        <begin position="65"/>
        <end position="112"/>
    </location>
</feature>
<dbReference type="PANTHER" id="PTHR34700">
    <property type="entry name" value="POTASSIUM BINDING PROTEIN KBP"/>
    <property type="match status" value="1"/>
</dbReference>
<name>A0A7C4M0Z0_UNCC3</name>
<reference evidence="3" key="1">
    <citation type="journal article" date="2020" name="mSystems">
        <title>Genome- and Community-Level Interaction Insights into Carbon Utilization and Element Cycling Functions of Hydrothermarchaeota in Hydrothermal Sediment.</title>
        <authorList>
            <person name="Zhou Z."/>
            <person name="Liu Y."/>
            <person name="Xu W."/>
            <person name="Pan J."/>
            <person name="Luo Z.H."/>
            <person name="Li M."/>
        </authorList>
    </citation>
    <scope>NUCLEOTIDE SEQUENCE [LARGE SCALE GENOMIC DNA]</scope>
    <source>
        <strain evidence="3">SpSt-579</strain>
    </source>
</reference>
<evidence type="ECO:0000259" key="2">
    <source>
        <dbReference type="PROSITE" id="PS51782"/>
    </source>
</evidence>
<dbReference type="InterPro" id="IPR018392">
    <property type="entry name" value="LysM"/>
</dbReference>
<dbReference type="Pfam" id="PF01476">
    <property type="entry name" value="LysM"/>
    <property type="match status" value="2"/>
</dbReference>
<dbReference type="InterPro" id="IPR052196">
    <property type="entry name" value="Bact_Kbp"/>
</dbReference>
<comment type="caution">
    <text evidence="3">The sequence shown here is derived from an EMBL/GenBank/DDBJ whole genome shotgun (WGS) entry which is preliminary data.</text>
</comment>